<comment type="caution">
    <text evidence="3">The sequence shown here is derived from an EMBL/GenBank/DDBJ whole genome shotgun (WGS) entry which is preliminary data.</text>
</comment>
<keyword evidence="2" id="KW-0812">Transmembrane</keyword>
<keyword evidence="2" id="KW-1133">Transmembrane helix</keyword>
<evidence type="ECO:0000313" key="3">
    <source>
        <dbReference type="EMBL" id="KAF1026908.1"/>
    </source>
</evidence>
<feature type="transmembrane region" description="Helical" evidence="2">
    <location>
        <begin position="7"/>
        <end position="25"/>
    </location>
</feature>
<feature type="region of interest" description="Disordered" evidence="1">
    <location>
        <begin position="51"/>
        <end position="70"/>
    </location>
</feature>
<proteinExistence type="predicted"/>
<protein>
    <submittedName>
        <fullName evidence="3">Uncharacterized protein</fullName>
    </submittedName>
</protein>
<keyword evidence="2" id="KW-0472">Membrane</keyword>
<accession>A0A833PHP2</accession>
<name>A0A833PHP2_ACIBZ</name>
<dbReference type="AlphaFoldDB" id="A0A833PHP2"/>
<evidence type="ECO:0000256" key="2">
    <source>
        <dbReference type="SAM" id="Phobius"/>
    </source>
</evidence>
<evidence type="ECO:0000256" key="1">
    <source>
        <dbReference type="SAM" id="MobiDB-lite"/>
    </source>
</evidence>
<organism evidence="3 4">
    <name type="scientific">Acinetobacter bereziniae</name>
    <name type="common">Acinetobacter genomosp. 10</name>
    <dbReference type="NCBI Taxonomy" id="106648"/>
    <lineage>
        <taxon>Bacteria</taxon>
        <taxon>Pseudomonadati</taxon>
        <taxon>Pseudomonadota</taxon>
        <taxon>Gammaproteobacteria</taxon>
        <taxon>Moraxellales</taxon>
        <taxon>Moraxellaceae</taxon>
        <taxon>Acinetobacter</taxon>
    </lineage>
</organism>
<gene>
    <name evidence="3" type="ORF">GAK29_00992</name>
</gene>
<dbReference type="EMBL" id="WNDP01000016">
    <property type="protein sequence ID" value="KAF1026908.1"/>
    <property type="molecule type" value="Genomic_DNA"/>
</dbReference>
<sequence length="197" mass="21993">MKNHLQLIFNVIIIIALAGIAYLVWNQSKQSPISSNVPSDINPDQIHASQVGTMTAHQPDMPEDSHEDSLNQPEMTESIQTNTNSPIKVQSCGADEYSADCENRQVPRLYFMYSMNSKNAAWVEFITLGKPIGYPDILIEEVQITSKDGHSCMVDSWGPEGETITDSDIDVLITPACPEKQIKHVDLKIDGKLYRFV</sequence>
<evidence type="ECO:0000313" key="4">
    <source>
        <dbReference type="Proteomes" id="UP000490535"/>
    </source>
</evidence>
<dbReference type="Proteomes" id="UP000490535">
    <property type="component" value="Unassembled WGS sequence"/>
</dbReference>
<reference evidence="4" key="1">
    <citation type="journal article" date="2020" name="MBio">
        <title>Horizontal gene transfer to a defensive symbiont with a reduced genome amongst a multipartite beetle microbiome.</title>
        <authorList>
            <person name="Waterworth S.C."/>
            <person name="Florez L.V."/>
            <person name="Rees E.R."/>
            <person name="Hertweck C."/>
            <person name="Kaltenpoth M."/>
            <person name="Kwan J.C."/>
        </authorList>
    </citation>
    <scope>NUCLEOTIDE SEQUENCE [LARGE SCALE GENOMIC DNA]</scope>
</reference>